<organism evidence="3 4">
    <name type="scientific">Cymbomonas tetramitiformis</name>
    <dbReference type="NCBI Taxonomy" id="36881"/>
    <lineage>
        <taxon>Eukaryota</taxon>
        <taxon>Viridiplantae</taxon>
        <taxon>Chlorophyta</taxon>
        <taxon>Pyramimonadophyceae</taxon>
        <taxon>Pyramimonadales</taxon>
        <taxon>Pyramimonadaceae</taxon>
        <taxon>Cymbomonas</taxon>
    </lineage>
</organism>
<evidence type="ECO:0000313" key="3">
    <source>
        <dbReference type="EMBL" id="KAK3246726.1"/>
    </source>
</evidence>
<name>A0AAE0EZP2_9CHLO</name>
<sequence length="305" mass="31543">MVYTRQKAGASRQLFSVDKSVRLDDNIRGKPTDPTTPVAAPPVAHPQQRQVQPYVGGYSGQSYVGEFYAGQERMEAERLRAVRDAIERQSIESEHRATLSRMPAAGPERSFYGGFTVEPAAEPGGGEQLVVHKTGGEIGGEPCEQGPEPVQEISAVPARPMGCGKPPLGASQRLIWTVCMLCLCVGTVGAFAHLAYEHPTSDMTVHSHGVWRCTASGCMLDVRALPPKTYENVMYALRAGGAVPAGGAAGAGGAAAAGGAAGAGGAYAAGGAAAGGAAEYDECEDYDDELEFYVPAGGVAGDGEI</sequence>
<accession>A0AAE0EZP2</accession>
<keyword evidence="2" id="KW-0812">Transmembrane</keyword>
<keyword evidence="4" id="KW-1185">Reference proteome</keyword>
<reference evidence="3 4" key="1">
    <citation type="journal article" date="2015" name="Genome Biol. Evol.">
        <title>Comparative Genomics of a Bacterivorous Green Alga Reveals Evolutionary Causalities and Consequences of Phago-Mixotrophic Mode of Nutrition.</title>
        <authorList>
            <person name="Burns J.A."/>
            <person name="Paasch A."/>
            <person name="Narechania A."/>
            <person name="Kim E."/>
        </authorList>
    </citation>
    <scope>NUCLEOTIDE SEQUENCE [LARGE SCALE GENOMIC DNA]</scope>
    <source>
        <strain evidence="3 4">PLY_AMNH</strain>
    </source>
</reference>
<gene>
    <name evidence="3" type="ORF">CYMTET_43753</name>
</gene>
<evidence type="ECO:0000256" key="1">
    <source>
        <dbReference type="SAM" id="MobiDB-lite"/>
    </source>
</evidence>
<evidence type="ECO:0000313" key="4">
    <source>
        <dbReference type="Proteomes" id="UP001190700"/>
    </source>
</evidence>
<feature type="transmembrane region" description="Helical" evidence="2">
    <location>
        <begin position="174"/>
        <end position="196"/>
    </location>
</feature>
<proteinExistence type="predicted"/>
<evidence type="ECO:0000256" key="2">
    <source>
        <dbReference type="SAM" id="Phobius"/>
    </source>
</evidence>
<keyword evidence="2" id="KW-1133">Transmembrane helix</keyword>
<feature type="region of interest" description="Disordered" evidence="1">
    <location>
        <begin position="25"/>
        <end position="45"/>
    </location>
</feature>
<dbReference type="AlphaFoldDB" id="A0AAE0EZP2"/>
<keyword evidence="2" id="KW-0472">Membrane</keyword>
<protein>
    <submittedName>
        <fullName evidence="3">Uncharacterized protein</fullName>
    </submittedName>
</protein>
<dbReference type="Proteomes" id="UP001190700">
    <property type="component" value="Unassembled WGS sequence"/>
</dbReference>
<dbReference type="EMBL" id="LGRX02029536">
    <property type="protein sequence ID" value="KAK3246726.1"/>
    <property type="molecule type" value="Genomic_DNA"/>
</dbReference>
<comment type="caution">
    <text evidence="3">The sequence shown here is derived from an EMBL/GenBank/DDBJ whole genome shotgun (WGS) entry which is preliminary data.</text>
</comment>